<gene>
    <name evidence="2" type="ORF">QBC40DRAFT_323017</name>
</gene>
<sequence>MLQETGARLAIGHLLAEHACFSARPMPIPSSFPGSNGPWFWAQAAFGVGIIMGMGPGVREWASGSDRSMDLARTPALRSCDSNFASVHGKEAFQPIMVPYLLLISGGSRYGAVRKWCRPADDLHGTRKCSWGRWVCVCACVCVALGSVCVPVEVGREEICAVRKSQEVKGLLHHRVEVRFCRCGKGHARAERCRRGKRSRAREEEGLANGATGWGRSRTSSLEWLVEKGPREEVTAAKWARPDEEAPAIGPR</sequence>
<comment type="caution">
    <text evidence="2">The sequence shown here is derived from an EMBL/GenBank/DDBJ whole genome shotgun (WGS) entry which is preliminary data.</text>
</comment>
<proteinExistence type="predicted"/>
<dbReference type="EMBL" id="MU863903">
    <property type="protein sequence ID" value="KAK4201844.1"/>
    <property type="molecule type" value="Genomic_DNA"/>
</dbReference>
<dbReference type="AlphaFoldDB" id="A0AAN6XJN4"/>
<reference evidence="2" key="1">
    <citation type="journal article" date="2023" name="Mol. Phylogenet. Evol.">
        <title>Genome-scale phylogeny and comparative genomics of the fungal order Sordariales.</title>
        <authorList>
            <person name="Hensen N."/>
            <person name="Bonometti L."/>
            <person name="Westerberg I."/>
            <person name="Brannstrom I.O."/>
            <person name="Guillou S."/>
            <person name="Cros-Aarteil S."/>
            <person name="Calhoun S."/>
            <person name="Haridas S."/>
            <person name="Kuo A."/>
            <person name="Mondo S."/>
            <person name="Pangilinan J."/>
            <person name="Riley R."/>
            <person name="LaButti K."/>
            <person name="Andreopoulos B."/>
            <person name="Lipzen A."/>
            <person name="Chen C."/>
            <person name="Yan M."/>
            <person name="Daum C."/>
            <person name="Ng V."/>
            <person name="Clum A."/>
            <person name="Steindorff A."/>
            <person name="Ohm R.A."/>
            <person name="Martin F."/>
            <person name="Silar P."/>
            <person name="Natvig D.O."/>
            <person name="Lalanne C."/>
            <person name="Gautier V."/>
            <person name="Ament-Velasquez S.L."/>
            <person name="Kruys A."/>
            <person name="Hutchinson M.I."/>
            <person name="Powell A.J."/>
            <person name="Barry K."/>
            <person name="Miller A.N."/>
            <person name="Grigoriev I.V."/>
            <person name="Debuchy R."/>
            <person name="Gladieux P."/>
            <person name="Hiltunen Thoren M."/>
            <person name="Johannesson H."/>
        </authorList>
    </citation>
    <scope>NUCLEOTIDE SEQUENCE</scope>
    <source>
        <strain evidence="2">CBS 315.58</strain>
    </source>
</reference>
<name>A0AAN6XJN4_9PEZI</name>
<protein>
    <submittedName>
        <fullName evidence="2">Uncharacterized protein</fullName>
    </submittedName>
</protein>
<feature type="region of interest" description="Disordered" evidence="1">
    <location>
        <begin position="233"/>
        <end position="252"/>
    </location>
</feature>
<reference evidence="2" key="2">
    <citation type="submission" date="2023-05" db="EMBL/GenBank/DDBJ databases">
        <authorList>
            <consortium name="Lawrence Berkeley National Laboratory"/>
            <person name="Steindorff A."/>
            <person name="Hensen N."/>
            <person name="Bonometti L."/>
            <person name="Westerberg I."/>
            <person name="Brannstrom I.O."/>
            <person name="Guillou S."/>
            <person name="Cros-Aarteil S."/>
            <person name="Calhoun S."/>
            <person name="Haridas S."/>
            <person name="Kuo A."/>
            <person name="Mondo S."/>
            <person name="Pangilinan J."/>
            <person name="Riley R."/>
            <person name="Labutti K."/>
            <person name="Andreopoulos B."/>
            <person name="Lipzen A."/>
            <person name="Chen C."/>
            <person name="Yanf M."/>
            <person name="Daum C."/>
            <person name="Ng V."/>
            <person name="Clum A."/>
            <person name="Ohm R."/>
            <person name="Martin F."/>
            <person name="Silar P."/>
            <person name="Natvig D."/>
            <person name="Lalanne C."/>
            <person name="Gautier V."/>
            <person name="Ament-Velasquez S.L."/>
            <person name="Kruys A."/>
            <person name="Hutchinson M.I."/>
            <person name="Powell A.J."/>
            <person name="Barry K."/>
            <person name="Miller A.N."/>
            <person name="Grigoriev I.V."/>
            <person name="Debuchy R."/>
            <person name="Gladieux P."/>
            <person name="Thoren M.H."/>
            <person name="Johannesson H."/>
        </authorList>
    </citation>
    <scope>NUCLEOTIDE SEQUENCE</scope>
    <source>
        <strain evidence="2">CBS 315.58</strain>
    </source>
</reference>
<dbReference type="Proteomes" id="UP001303160">
    <property type="component" value="Unassembled WGS sequence"/>
</dbReference>
<feature type="compositionally biased region" description="Basic and acidic residues" evidence="1">
    <location>
        <begin position="233"/>
        <end position="244"/>
    </location>
</feature>
<accession>A0AAN6XJN4</accession>
<keyword evidence="3" id="KW-1185">Reference proteome</keyword>
<evidence type="ECO:0000313" key="2">
    <source>
        <dbReference type="EMBL" id="KAK4201844.1"/>
    </source>
</evidence>
<evidence type="ECO:0000256" key="1">
    <source>
        <dbReference type="SAM" id="MobiDB-lite"/>
    </source>
</evidence>
<evidence type="ECO:0000313" key="3">
    <source>
        <dbReference type="Proteomes" id="UP001303160"/>
    </source>
</evidence>
<organism evidence="2 3">
    <name type="scientific">Triangularia verruculosa</name>
    <dbReference type="NCBI Taxonomy" id="2587418"/>
    <lineage>
        <taxon>Eukaryota</taxon>
        <taxon>Fungi</taxon>
        <taxon>Dikarya</taxon>
        <taxon>Ascomycota</taxon>
        <taxon>Pezizomycotina</taxon>
        <taxon>Sordariomycetes</taxon>
        <taxon>Sordariomycetidae</taxon>
        <taxon>Sordariales</taxon>
        <taxon>Podosporaceae</taxon>
        <taxon>Triangularia</taxon>
    </lineage>
</organism>